<dbReference type="EMBL" id="CAGKOT010000023">
    <property type="protein sequence ID" value="CAB5367003.1"/>
    <property type="molecule type" value="Genomic_DNA"/>
</dbReference>
<feature type="region of interest" description="Disordered" evidence="1">
    <location>
        <begin position="1585"/>
        <end position="1612"/>
    </location>
</feature>
<dbReference type="PANTHER" id="PTHR10663">
    <property type="entry name" value="GUANYL-NUCLEOTIDE EXCHANGE FACTOR"/>
    <property type="match status" value="1"/>
</dbReference>
<dbReference type="FunFam" id="1.10.1000.11:FF:000002">
    <property type="entry name" value="Cytohesin 1"/>
    <property type="match status" value="1"/>
</dbReference>
<dbReference type="Pfam" id="PF01369">
    <property type="entry name" value="Sec7"/>
    <property type="match status" value="1"/>
</dbReference>
<reference evidence="4 5" key="2">
    <citation type="submission" date="2017-10" db="EMBL/GenBank/DDBJ databases">
        <title>Extensive intraspecific genome diversity in a model arbuscular mycorrhizal fungus.</title>
        <authorList>
            <person name="Chen E.C.H."/>
            <person name="Morin E."/>
            <person name="Baudet D."/>
            <person name="Noel J."/>
            <person name="Ndikumana S."/>
            <person name="Charron P."/>
            <person name="St-Onge C."/>
            <person name="Giorgi J."/>
            <person name="Grigoriev I.V."/>
            <person name="Roux C."/>
            <person name="Martin F.M."/>
            <person name="Corradi N."/>
        </authorList>
    </citation>
    <scope>NUCLEOTIDE SEQUENCE [LARGE SCALE GENOMIC DNA]</scope>
    <source>
        <strain evidence="4 5">C2</strain>
    </source>
</reference>
<evidence type="ECO:0000313" key="4">
    <source>
        <dbReference type="EMBL" id="PKK80234.1"/>
    </source>
</evidence>
<comment type="caution">
    <text evidence="4">The sequence shown here is derived from an EMBL/GenBank/DDBJ whole genome shotgun (WGS) entry which is preliminary data.</text>
</comment>
<dbReference type="CDD" id="cd00171">
    <property type="entry name" value="Sec7"/>
    <property type="match status" value="1"/>
</dbReference>
<dbReference type="InterPro" id="IPR032691">
    <property type="entry name" value="Mon2/Sec7/BIG1-like_HUS"/>
</dbReference>
<reference evidence="4 5" key="1">
    <citation type="submission" date="2016-04" db="EMBL/GenBank/DDBJ databases">
        <title>Genome analyses suggest a sexual origin of heterokaryosis in a supposedly ancient asexual fungus.</title>
        <authorList>
            <person name="Ropars J."/>
            <person name="Sedzielewska K."/>
            <person name="Noel J."/>
            <person name="Charron P."/>
            <person name="Farinelli L."/>
            <person name="Marton T."/>
            <person name="Kruger M."/>
            <person name="Pelin A."/>
            <person name="Brachmann A."/>
            <person name="Corradi N."/>
        </authorList>
    </citation>
    <scope>NUCLEOTIDE SEQUENCE [LARGE SCALE GENOMIC DNA]</scope>
    <source>
        <strain evidence="4 5">C2</strain>
    </source>
</reference>
<dbReference type="VEuPathDB" id="FungiDB:FUN_019814"/>
<feature type="compositionally biased region" description="Low complexity" evidence="1">
    <location>
        <begin position="1596"/>
        <end position="1612"/>
    </location>
</feature>
<sequence>MSYLKVPYDQKQPSASTKSNDKSSINQFHNNQFINTQQYQSFTRLLESPKKTNHEEKKPTILATCELSWSHLVHAEIIAVTSAMRKNSRWAGMSDNGLNMGGLGISMGLRGGRTSVNEIGYRNKESPLLSGFTTLRVQISNLSDEGVIDAETLLEPFLEVIKSRDTNGPITATALGSLEKFLTYGILNMNSPKLPIAMSKLSSAATHCKFESSDSVSDEFVLLKILHVLRLALTCEVGKVLSDEALCEMMETGLSMCCQMRLSEMLRRSAEYTMIVMVQTMFERLKSLEEESAAGYSQKDDGVNSTSQDATQVRMAPPDPKSPLLPLSSEYDVTEAPNPPTLSLSAKNGDNYLSTLDDVQDELVELDIKGEEVINNPSNLIQEKDNNQENEVLNEDEKETDPKPFGLPSIRELLRVLISLLNPHDHQHTDTMRLMALSILNVAFEVGGRTIGRFETLRNFAVDELCKYLFQLVRTDNMTLLSLALRVISTVFGTLRPYLKLQQELYLSFLIERLTPPANSLISAFNAEFSNENGSGDSLQASGVSAPNTSRERNLRSSGENIFATGEVRELLVESLGHFTRDPSFMVDLWVNYDCNIDCVDLFEELVKFLSKNSFSDSTGYSISNSHAVCLDALLMYVNHMVDRLQPEKNNNKSSTRGLSWDQLTATDYNFGLRPATYQSAEELLRKKQKKQILNEGAAKFNENPKLGLRFLEEHGLIYNDRSVDKNTSLASFLKTTPRLNKQLLGDYLSKPANIDILRAFIKLFDFKGKRVDEALREMLESFRLPGESQQIERIMETFSITYFETGPADIETQTATFVLAYSIIMLNTDLHNPQVRRRMTIEDYMKNLRKVNNDKDFSPEYLNAIYDAIKKREIIMPEEHEGQLGFNYAWKELLRRAENSGPLIICDVSVYDKDMFVSAWKPTVAAISYAFSTAPDDATLQKAITGFHQCAELSATYKLYDVFDYIIMSLAKMTGLLGSKYSNGTANNSTVKVQDTEITVSQLAVQFGRNYKGQLAAVVLFAVANEHGNILRDGWKYILEILKNLFINSLLPSNMLKVEDFLAGTTTIPLKPKGASTIKQERKNDGSFISALSSYLLSQSNYEPPTTGEEIEFSRCTVDCVKVCRLEELFADIRLLEQESLEHLMKALKFIADGNTTIKVGDTKLYSNNNLSREGSYDPAAVFFLELMINVTLQNRDRIHYLWPILFGHITGILKESKSNSILLVERTVVALLRLCIRLTHKDEMTNDILQALELLGALPIDIINSVGEQMMAGILNLIKSDASYIRGKKPWVNVFTLFKATATHPQASKYSFEAIASIIKENKNINSDNFNECVELLTEFASGTSEHENSSQIRNPRSRINNTQAAIVERARKSVELLHQLYKEIPKLLNESNASPVEAWSTYWLPILTGLSQQCYSPYKEVRQHALSYLQRSLLDPELVSHGTTEWVLIFDVVLFPLLDQLLKPDICKGFDSSDIDEIRMRASGLLCKIFLHYLNRLAEWGGLISLWCQILDVMERYMTTGDNDSLREAVPESLKNMLLVMSTSGVINQPGMTSPTGVSSKQSVELWNVTWEKVDKFLPKLKDELFPTPPPQSTEKSSSSNSASNNNESNEITINFEASNENSVSENNEKDKQIIKETNIIQDNKKNNELENIISV</sequence>
<gene>
    <name evidence="3" type="ORF">CHRIB12_LOCUS11114</name>
    <name evidence="4" type="ORF">RhiirC2_724974</name>
</gene>
<evidence type="ECO:0000259" key="2">
    <source>
        <dbReference type="PROSITE" id="PS50190"/>
    </source>
</evidence>
<dbReference type="SUPFAM" id="SSF48371">
    <property type="entry name" value="ARM repeat"/>
    <property type="match status" value="1"/>
</dbReference>
<evidence type="ECO:0000313" key="3">
    <source>
        <dbReference type="EMBL" id="CAB5367003.1"/>
    </source>
</evidence>
<evidence type="ECO:0000256" key="1">
    <source>
        <dbReference type="SAM" id="MobiDB-lite"/>
    </source>
</evidence>
<dbReference type="Gene3D" id="1.10.220.20">
    <property type="match status" value="1"/>
</dbReference>
<dbReference type="SUPFAM" id="SSF48425">
    <property type="entry name" value="Sec7 domain"/>
    <property type="match status" value="1"/>
</dbReference>
<protein>
    <submittedName>
        <fullName evidence="4">Sec7-domain-containing protein</fullName>
    </submittedName>
</protein>
<accession>A0A2I1EQK0</accession>
<dbReference type="InterPro" id="IPR056604">
    <property type="entry name" value="GBF1-like_TPR"/>
</dbReference>
<dbReference type="Pfam" id="PF23325">
    <property type="entry name" value="TPR_28"/>
    <property type="match status" value="1"/>
</dbReference>
<dbReference type="GO" id="GO:0005085">
    <property type="term" value="F:guanyl-nucleotide exchange factor activity"/>
    <property type="evidence" value="ECO:0007669"/>
    <property type="project" value="InterPro"/>
</dbReference>
<dbReference type="InterPro" id="IPR000904">
    <property type="entry name" value="Sec7_dom"/>
</dbReference>
<dbReference type="Gene3D" id="1.10.1000.11">
    <property type="entry name" value="Arf Nucleotide-binding Site Opener,domain 2"/>
    <property type="match status" value="1"/>
</dbReference>
<feature type="region of interest" description="Disordered" evidence="1">
    <location>
        <begin position="1"/>
        <end position="25"/>
    </location>
</feature>
<dbReference type="VEuPathDB" id="FungiDB:RhiirFUN_018707"/>
<dbReference type="Proteomes" id="UP000233469">
    <property type="component" value="Unassembled WGS sequence"/>
</dbReference>
<dbReference type="VEuPathDB" id="FungiDB:RhiirA1_407064"/>
<dbReference type="OrthoDB" id="10258608at2759"/>
<organism evidence="4 5">
    <name type="scientific">Rhizophagus irregularis</name>
    <dbReference type="NCBI Taxonomy" id="588596"/>
    <lineage>
        <taxon>Eukaryota</taxon>
        <taxon>Fungi</taxon>
        <taxon>Fungi incertae sedis</taxon>
        <taxon>Mucoromycota</taxon>
        <taxon>Glomeromycotina</taxon>
        <taxon>Glomeromycetes</taxon>
        <taxon>Glomerales</taxon>
        <taxon>Glomeraceae</taxon>
        <taxon>Rhizophagus</taxon>
    </lineage>
</organism>
<dbReference type="Proteomes" id="UP000684084">
    <property type="component" value="Unassembled WGS sequence"/>
</dbReference>
<dbReference type="GO" id="GO:0016192">
    <property type="term" value="P:vesicle-mediated transport"/>
    <property type="evidence" value="ECO:0007669"/>
    <property type="project" value="UniProtKB-ARBA"/>
</dbReference>
<name>A0A2I1EQK0_9GLOM</name>
<evidence type="ECO:0000313" key="5">
    <source>
        <dbReference type="Proteomes" id="UP000233469"/>
    </source>
</evidence>
<dbReference type="EMBL" id="LLXL01000019">
    <property type="protein sequence ID" value="PKK80234.1"/>
    <property type="molecule type" value="Genomic_DNA"/>
</dbReference>
<dbReference type="Pfam" id="PF12783">
    <property type="entry name" value="Sec7-like_HUS"/>
    <property type="match status" value="1"/>
</dbReference>
<feature type="region of interest" description="Disordered" evidence="1">
    <location>
        <begin position="378"/>
        <end position="404"/>
    </location>
</feature>
<dbReference type="InterPro" id="IPR035999">
    <property type="entry name" value="Sec7_dom_sf"/>
</dbReference>
<feature type="compositionally biased region" description="Polar residues" evidence="1">
    <location>
        <begin position="534"/>
        <end position="549"/>
    </location>
</feature>
<dbReference type="InterPro" id="IPR016024">
    <property type="entry name" value="ARM-type_fold"/>
</dbReference>
<feature type="domain" description="SEC7" evidence="2">
    <location>
        <begin position="683"/>
        <end position="873"/>
    </location>
</feature>
<dbReference type="GO" id="GO:0005794">
    <property type="term" value="C:Golgi apparatus"/>
    <property type="evidence" value="ECO:0007669"/>
    <property type="project" value="UniProtKB-ARBA"/>
</dbReference>
<feature type="region of interest" description="Disordered" evidence="1">
    <location>
        <begin position="534"/>
        <end position="556"/>
    </location>
</feature>
<dbReference type="GO" id="GO:0032012">
    <property type="term" value="P:regulation of ARF protein signal transduction"/>
    <property type="evidence" value="ECO:0007669"/>
    <property type="project" value="InterPro"/>
</dbReference>
<feature type="region of interest" description="Disordered" evidence="1">
    <location>
        <begin position="293"/>
        <end position="346"/>
    </location>
</feature>
<dbReference type="PROSITE" id="PS50190">
    <property type="entry name" value="SEC7"/>
    <property type="match status" value="1"/>
</dbReference>
<feature type="compositionally biased region" description="Polar residues" evidence="1">
    <location>
        <begin position="11"/>
        <end position="25"/>
    </location>
</feature>
<proteinExistence type="predicted"/>
<reference evidence="3" key="3">
    <citation type="submission" date="2020-05" db="EMBL/GenBank/DDBJ databases">
        <authorList>
            <person name="Rincon C."/>
            <person name="Sanders R I."/>
            <person name="Robbins C."/>
            <person name="Chaturvedi A."/>
        </authorList>
    </citation>
    <scope>NUCLEOTIDE SEQUENCE</scope>
    <source>
        <strain evidence="3">CHB12</strain>
    </source>
</reference>
<dbReference type="SMART" id="SM00222">
    <property type="entry name" value="Sec7"/>
    <property type="match status" value="1"/>
</dbReference>
<dbReference type="InterPro" id="IPR023394">
    <property type="entry name" value="Sec7_C_sf"/>
</dbReference>
<dbReference type="PANTHER" id="PTHR10663:SF388">
    <property type="entry name" value="GOLGI-SPECIFIC BREFELDIN A-RESISTANCE GUANINE NUCLEOTIDE EXCHANGE FACTOR 1"/>
    <property type="match status" value="1"/>
</dbReference>